<dbReference type="Proteomes" id="UP000033647">
    <property type="component" value="Unassembled WGS sequence"/>
</dbReference>
<feature type="region of interest" description="Disordered" evidence="1">
    <location>
        <begin position="73"/>
        <end position="103"/>
    </location>
</feature>
<name>A0A0F4G6L6_9PEZI</name>
<comment type="caution">
    <text evidence="2">The sequence shown here is derived from an EMBL/GenBank/DDBJ whole genome shotgun (WGS) entry which is preliminary data.</text>
</comment>
<evidence type="ECO:0000313" key="2">
    <source>
        <dbReference type="EMBL" id="KJX92949.1"/>
    </source>
</evidence>
<accession>A0A0F4G6L6</accession>
<gene>
    <name evidence="2" type="ORF">TI39_contig4503g00001</name>
</gene>
<organism evidence="2 3">
    <name type="scientific">Zymoseptoria brevis</name>
    <dbReference type="NCBI Taxonomy" id="1047168"/>
    <lineage>
        <taxon>Eukaryota</taxon>
        <taxon>Fungi</taxon>
        <taxon>Dikarya</taxon>
        <taxon>Ascomycota</taxon>
        <taxon>Pezizomycotina</taxon>
        <taxon>Dothideomycetes</taxon>
        <taxon>Dothideomycetidae</taxon>
        <taxon>Mycosphaerellales</taxon>
        <taxon>Mycosphaerellaceae</taxon>
        <taxon>Zymoseptoria</taxon>
    </lineage>
</organism>
<dbReference type="EMBL" id="LAFY01004462">
    <property type="protein sequence ID" value="KJX92949.1"/>
    <property type="molecule type" value="Genomic_DNA"/>
</dbReference>
<dbReference type="AlphaFoldDB" id="A0A0F4G6L6"/>
<protein>
    <submittedName>
        <fullName evidence="2">Uncharacterized protein</fullName>
    </submittedName>
</protein>
<evidence type="ECO:0000313" key="3">
    <source>
        <dbReference type="Proteomes" id="UP000033647"/>
    </source>
</evidence>
<keyword evidence="3" id="KW-1185">Reference proteome</keyword>
<sequence>MQRPPNRKILLRPRFDTVYRRLADPVWSPWTDPMQDNLEHRCKMDRNKKIMDKLLVFSAVAKDFITKSLQPEPLLQSSSAVSPTRDAPPLYDFHPSTPIAEKT</sequence>
<evidence type="ECO:0000256" key="1">
    <source>
        <dbReference type="SAM" id="MobiDB-lite"/>
    </source>
</evidence>
<reference evidence="2 3" key="1">
    <citation type="submission" date="2015-03" db="EMBL/GenBank/DDBJ databases">
        <title>RNA-seq based gene annotation and comparative genomics of four Zymoseptoria species reveal species-specific pathogenicity related genes and transposable element activity.</title>
        <authorList>
            <person name="Grandaubert J."/>
            <person name="Bhattacharyya A."/>
            <person name="Stukenbrock E.H."/>
        </authorList>
    </citation>
    <scope>NUCLEOTIDE SEQUENCE [LARGE SCALE GENOMIC DNA]</scope>
    <source>
        <strain evidence="2 3">Zb18110</strain>
    </source>
</reference>
<proteinExistence type="predicted"/>